<reference evidence="3" key="1">
    <citation type="submission" date="2018-10" db="EMBL/GenBank/DDBJ databases">
        <authorList>
            <person name="Peiro R."/>
            <person name="Begona"/>
            <person name="Cbmso G."/>
            <person name="Lopez M."/>
            <person name="Gonzalez S."/>
            <person name="Sacristan E."/>
            <person name="Castillo E."/>
        </authorList>
    </citation>
    <scope>NUCLEOTIDE SEQUENCE</scope>
    <source>
        <strain evidence="3">Rhod_genome</strain>
    </source>
</reference>
<dbReference type="Pfam" id="PF09838">
    <property type="entry name" value="DUF2065"/>
    <property type="match status" value="1"/>
</dbReference>
<dbReference type="PANTHER" id="PTHR38602">
    <property type="entry name" value="INNER MEMBRANE PROTEIN-RELATED"/>
    <property type="match status" value="1"/>
</dbReference>
<dbReference type="EMBL" id="UWOC01000159">
    <property type="protein sequence ID" value="VCU09533.1"/>
    <property type="molecule type" value="Genomic_DNA"/>
</dbReference>
<dbReference type="Proteomes" id="UP000438991">
    <property type="component" value="Unassembled WGS sequence"/>
</dbReference>
<dbReference type="RefSeq" id="WP_111386873.1">
    <property type="nucleotide sequence ID" value="NZ_NPEW01000191.1"/>
</dbReference>
<dbReference type="PANTHER" id="PTHR38602:SF1">
    <property type="entry name" value="INNER MEMBRANE PROTEIN"/>
    <property type="match status" value="1"/>
</dbReference>
<keyword evidence="1" id="KW-1133">Transmembrane helix</keyword>
<keyword evidence="4" id="KW-1185">Reference proteome</keyword>
<evidence type="ECO:0000313" key="4">
    <source>
        <dbReference type="Proteomes" id="UP000289200"/>
    </source>
</evidence>
<dbReference type="Proteomes" id="UP000289200">
    <property type="component" value="Unassembled WGS sequence"/>
</dbReference>
<accession>A0A327JZA3</accession>
<reference evidence="4" key="2">
    <citation type="submission" date="2018-10" db="EMBL/GenBank/DDBJ databases">
        <authorList>
            <person name="Peiro R."/>
            <person name="Begona"/>
            <person name="Cbmso G."/>
            <person name="Lopez M."/>
            <person name="Gonzalez S."/>
            <person name="Sacristan E."/>
            <person name="Castillo E."/>
        </authorList>
    </citation>
    <scope>NUCLEOTIDE SEQUENCE [LARGE SCALE GENOMIC DNA]</scope>
</reference>
<organism evidence="2 5">
    <name type="scientific">Rhodoplanes serenus</name>
    <dbReference type="NCBI Taxonomy" id="200615"/>
    <lineage>
        <taxon>Bacteria</taxon>
        <taxon>Pseudomonadati</taxon>
        <taxon>Pseudomonadota</taxon>
        <taxon>Alphaproteobacteria</taxon>
        <taxon>Hyphomicrobiales</taxon>
        <taxon>Nitrobacteraceae</taxon>
        <taxon>Rhodoplanes</taxon>
    </lineage>
</organism>
<name>A0A327JZA3_9BRAD</name>
<dbReference type="EMBL" id="WNKV01000003">
    <property type="protein sequence ID" value="MTW15490.1"/>
    <property type="molecule type" value="Genomic_DNA"/>
</dbReference>
<protein>
    <submittedName>
        <fullName evidence="2">DUF2065 family protein</fullName>
    </submittedName>
</protein>
<dbReference type="InterPro" id="IPR019201">
    <property type="entry name" value="DUF2065"/>
</dbReference>
<gene>
    <name evidence="2" type="ORF">GJ689_04625</name>
    <name evidence="3" type="ORF">RHODGE_RHODGE_03217</name>
</gene>
<dbReference type="AlphaFoldDB" id="A0A327JZA3"/>
<evidence type="ECO:0000256" key="1">
    <source>
        <dbReference type="SAM" id="Phobius"/>
    </source>
</evidence>
<keyword evidence="1" id="KW-0812">Transmembrane</keyword>
<proteinExistence type="predicted"/>
<evidence type="ECO:0000313" key="5">
    <source>
        <dbReference type="Proteomes" id="UP000438991"/>
    </source>
</evidence>
<reference evidence="2 5" key="3">
    <citation type="submission" date="2019-11" db="EMBL/GenBank/DDBJ databases">
        <title>Whole-genome sequence of Rhodoplanes serenus DSM 18633, type strain.</title>
        <authorList>
            <person name="Kyndt J.A."/>
            <person name="Meyer T.E."/>
        </authorList>
    </citation>
    <scope>NUCLEOTIDE SEQUENCE [LARGE SCALE GENOMIC DNA]</scope>
    <source>
        <strain evidence="2 5">DSM 18633</strain>
    </source>
</reference>
<feature type="transmembrane region" description="Helical" evidence="1">
    <location>
        <begin position="44"/>
        <end position="62"/>
    </location>
</feature>
<comment type="caution">
    <text evidence="2">The sequence shown here is derived from an EMBL/GenBank/DDBJ whole genome shotgun (WGS) entry which is preliminary data.</text>
</comment>
<sequence length="63" mass="6574">MSVFLVALGLVLVIEGLVFAAFPAASRRAAMVILETPEPTLRTVGVIGAALGVGLIWLLRLLS</sequence>
<evidence type="ECO:0000313" key="2">
    <source>
        <dbReference type="EMBL" id="MTW15490.1"/>
    </source>
</evidence>
<keyword evidence="1" id="KW-0472">Membrane</keyword>
<evidence type="ECO:0000313" key="3">
    <source>
        <dbReference type="EMBL" id="VCU09533.1"/>
    </source>
</evidence>